<keyword evidence="2" id="KW-0812">Transmembrane</keyword>
<evidence type="ECO:0000256" key="2">
    <source>
        <dbReference type="SAM" id="Phobius"/>
    </source>
</evidence>
<dbReference type="AlphaFoldDB" id="A0AAX3T8A3"/>
<evidence type="ECO:0000256" key="1">
    <source>
        <dbReference type="SAM" id="MobiDB-lite"/>
    </source>
</evidence>
<evidence type="ECO:0000313" key="4">
    <source>
        <dbReference type="EMBL" id="WFP25103.1"/>
    </source>
</evidence>
<dbReference type="RefSeq" id="WP_165629264.1">
    <property type="nucleotide sequence ID" value="NZ_CP121270.1"/>
</dbReference>
<protein>
    <submittedName>
        <fullName evidence="4">Dynamin family protein</fullName>
    </submittedName>
</protein>
<dbReference type="SUPFAM" id="SSF52540">
    <property type="entry name" value="P-loop containing nucleoside triphosphate hydrolases"/>
    <property type="match status" value="1"/>
</dbReference>
<feature type="region of interest" description="Disordered" evidence="1">
    <location>
        <begin position="1"/>
        <end position="60"/>
    </location>
</feature>
<feature type="compositionally biased region" description="Low complexity" evidence="1">
    <location>
        <begin position="25"/>
        <end position="40"/>
    </location>
</feature>
<keyword evidence="2" id="KW-0472">Membrane</keyword>
<dbReference type="Proteomes" id="UP001213504">
    <property type="component" value="Chromosome"/>
</dbReference>
<sequence length="668" mass="70855">MTTPPAEPPRVGRHAADRDAPDPAPTWKAAAPTAPAHAAAPPRPPATTAPAPATPAVATPARTQVPNTIGDLLTTMSEVAREAGRNDLVSRLDGARTRITDPRLRIVVVGQLKQGKSSFVNALLNLDVCSVGDDETTAVPTVISHATQPSAHLIVDGPAADNRIPVPMDAIAGITPDSPLAGGREVLRLEIEAPGPLLADGLVLVDTPGVGGHGHPYAAATLGMVAAADAVLVVSDASQEFTAPEMSFLQQVAGLCPTIACLITKTDLYPHWRAVVDADRSHLQTAGLDIPLLPVSSVLRTHALRLGDEELNAEAGFLDLYRYLRERVVATARQATRTTVATDLRVVSEHLALTLGSELAALRDPETAGRAVGALREAKSDAEAMRRQSAQWQQTLADGIADLAADIDHDLRDRLRAVTREAERAIDEGDPGVDWEQLSEWLADQTAAVIGDNFVWAHERSVWLAERVADHFAAAGQNSLPDIDVADLTGVLDSVAELAELDSGRVGLAQKLLIGMRGSYGGVLMFGLISTMVGMALINPVSVGAGLLLGTKAYRDDKEAKVLERRAKAKVAVRAFTDDVSFQVGKESRDRLRVIQRVLRDHFTSVAEQTARSISESLSAAQSAATLADSERSGRVAELESRLTAVAALRKAADHLDPEEPAAELPRR</sequence>
<dbReference type="PANTHER" id="PTHR43681">
    <property type="entry name" value="TRANSMEMBRANE GTPASE FZO"/>
    <property type="match status" value="1"/>
</dbReference>
<accession>A0AAX3T8A3</accession>
<reference evidence="4" key="1">
    <citation type="submission" date="2023-04" db="EMBL/GenBank/DDBJ databases">
        <title>Complete genome sequence of a phthalic acid esters degrading bacterial strain.</title>
        <authorList>
            <person name="Weng L."/>
            <person name="Jia Y."/>
            <person name="Ren L."/>
        </authorList>
    </citation>
    <scope>NUCLEOTIDE SEQUENCE</scope>
    <source>
        <strain evidence="4">RL-LY01</strain>
    </source>
</reference>
<organism evidence="4 5">
    <name type="scientific">Gordonia hongkongensis</name>
    <dbReference type="NCBI Taxonomy" id="1701090"/>
    <lineage>
        <taxon>Bacteria</taxon>
        <taxon>Bacillati</taxon>
        <taxon>Actinomycetota</taxon>
        <taxon>Actinomycetes</taxon>
        <taxon>Mycobacteriales</taxon>
        <taxon>Gordoniaceae</taxon>
        <taxon>Gordonia</taxon>
    </lineage>
</organism>
<dbReference type="InterPro" id="IPR027417">
    <property type="entry name" value="P-loop_NTPase"/>
</dbReference>
<dbReference type="InterPro" id="IPR051943">
    <property type="entry name" value="TRAFAC_Dynamin-like_GTPase"/>
</dbReference>
<name>A0AAX3T8A3_9ACTN</name>
<keyword evidence="2" id="KW-1133">Transmembrane helix</keyword>
<feature type="transmembrane region" description="Helical" evidence="2">
    <location>
        <begin position="520"/>
        <end position="549"/>
    </location>
</feature>
<evidence type="ECO:0000259" key="3">
    <source>
        <dbReference type="Pfam" id="PF00350"/>
    </source>
</evidence>
<feature type="compositionally biased region" description="Low complexity" evidence="1">
    <location>
        <begin position="48"/>
        <end position="60"/>
    </location>
</feature>
<feature type="domain" description="Dynamin N-terminal" evidence="3">
    <location>
        <begin position="106"/>
        <end position="251"/>
    </location>
</feature>
<dbReference type="InterPro" id="IPR045063">
    <property type="entry name" value="Dynamin_N"/>
</dbReference>
<proteinExistence type="predicted"/>
<dbReference type="PANTHER" id="PTHR43681:SF1">
    <property type="entry name" value="SARCALUMENIN"/>
    <property type="match status" value="1"/>
</dbReference>
<gene>
    <name evidence="4" type="ORF">P9A14_00785</name>
</gene>
<dbReference type="Pfam" id="PF00350">
    <property type="entry name" value="Dynamin_N"/>
    <property type="match status" value="1"/>
</dbReference>
<evidence type="ECO:0000313" key="5">
    <source>
        <dbReference type="Proteomes" id="UP001213504"/>
    </source>
</evidence>
<dbReference type="Gene3D" id="3.40.50.300">
    <property type="entry name" value="P-loop containing nucleotide triphosphate hydrolases"/>
    <property type="match status" value="1"/>
</dbReference>
<dbReference type="EMBL" id="CP121270">
    <property type="protein sequence ID" value="WFP25103.1"/>
    <property type="molecule type" value="Genomic_DNA"/>
</dbReference>